<evidence type="ECO:0000256" key="3">
    <source>
        <dbReference type="ARBA" id="ARBA00006958"/>
    </source>
</evidence>
<evidence type="ECO:0000313" key="10">
    <source>
        <dbReference type="EMBL" id="KAL1487934.1"/>
    </source>
</evidence>
<evidence type="ECO:0000256" key="1">
    <source>
        <dbReference type="ARBA" id="ARBA00001968"/>
    </source>
</evidence>
<dbReference type="Proteomes" id="UP001566132">
    <property type="component" value="Unassembled WGS sequence"/>
</dbReference>
<dbReference type="EMBL" id="JBDJPC010000016">
    <property type="protein sequence ID" value="KAL1487934.1"/>
    <property type="molecule type" value="Genomic_DNA"/>
</dbReference>
<comment type="subcellular location">
    <subcellularLocation>
        <location evidence="2">Nucleus</location>
    </subcellularLocation>
</comment>
<proteinExistence type="inferred from homology"/>
<evidence type="ECO:0000256" key="2">
    <source>
        <dbReference type="ARBA" id="ARBA00004123"/>
    </source>
</evidence>
<evidence type="ECO:0008006" key="12">
    <source>
        <dbReference type="Google" id="ProtNLM"/>
    </source>
</evidence>
<feature type="domain" description="DDE Tnp4" evidence="8">
    <location>
        <begin position="160"/>
        <end position="310"/>
    </location>
</feature>
<sequence>MEVTIFNYLLELSDSNDDDLENVGNVITKNEKYLEETVPQYTDEEFFEHFRVSRNVAEQIIRKFESSDLYKCQSGQFGKISAYNKVVIFLWFIGHQTTSFTDMADRFNISKSSVERIITKVAVFLSNLSPEVIQWPDADEKRQIEEKFRSNGFPNVIGAVDGSHIKIDKPEQDPDSYLNRKGYYSIQMQVVCDRNCKIRDVFMGHPGSVHDSRVFRNSPLLQTLPEKCGQFFLLGDSGYPLQKNLLTPFKDRGNLTDRQVNYNLQLSKNRYVIEHCFGIIKQKFRQLYHVKLRKIEYIVHLIRAACVLHNLALEDGFTEDDVLNQPIDYVHEEIGEGIDYEEEIAEDRDALRIRDHVVNTL</sequence>
<feature type="domain" description="DUF8040" evidence="9">
    <location>
        <begin position="32"/>
        <end position="122"/>
    </location>
</feature>
<protein>
    <recommendedName>
        <fullName evidence="12">Nuclease HARBI1</fullName>
    </recommendedName>
</protein>
<dbReference type="Pfam" id="PF13359">
    <property type="entry name" value="DDE_Tnp_4"/>
    <property type="match status" value="1"/>
</dbReference>
<dbReference type="GO" id="GO:0005634">
    <property type="term" value="C:nucleus"/>
    <property type="evidence" value="ECO:0007669"/>
    <property type="project" value="UniProtKB-SubCell"/>
</dbReference>
<keyword evidence="6" id="KW-0378">Hydrolase</keyword>
<organism evidence="10 11">
    <name type="scientific">Hypothenemus hampei</name>
    <name type="common">Coffee berry borer</name>
    <dbReference type="NCBI Taxonomy" id="57062"/>
    <lineage>
        <taxon>Eukaryota</taxon>
        <taxon>Metazoa</taxon>
        <taxon>Ecdysozoa</taxon>
        <taxon>Arthropoda</taxon>
        <taxon>Hexapoda</taxon>
        <taxon>Insecta</taxon>
        <taxon>Pterygota</taxon>
        <taxon>Neoptera</taxon>
        <taxon>Endopterygota</taxon>
        <taxon>Coleoptera</taxon>
        <taxon>Polyphaga</taxon>
        <taxon>Cucujiformia</taxon>
        <taxon>Curculionidae</taxon>
        <taxon>Scolytinae</taxon>
        <taxon>Hypothenemus</taxon>
    </lineage>
</organism>
<comment type="cofactor">
    <cofactor evidence="1">
        <name>a divalent metal cation</name>
        <dbReference type="ChEBI" id="CHEBI:60240"/>
    </cofactor>
</comment>
<evidence type="ECO:0000313" key="11">
    <source>
        <dbReference type="Proteomes" id="UP001566132"/>
    </source>
</evidence>
<dbReference type="InterPro" id="IPR045249">
    <property type="entry name" value="HARBI1-like"/>
</dbReference>
<dbReference type="PANTHER" id="PTHR22930">
    <property type="match status" value="1"/>
</dbReference>
<comment type="caution">
    <text evidence="10">The sequence shown here is derived from an EMBL/GenBank/DDBJ whole genome shotgun (WGS) entry which is preliminary data.</text>
</comment>
<dbReference type="GO" id="GO:0046872">
    <property type="term" value="F:metal ion binding"/>
    <property type="evidence" value="ECO:0007669"/>
    <property type="project" value="UniProtKB-KW"/>
</dbReference>
<gene>
    <name evidence="10" type="ORF">ABEB36_015318</name>
</gene>
<keyword evidence="4" id="KW-0540">Nuclease</keyword>
<dbReference type="InterPro" id="IPR027806">
    <property type="entry name" value="HARBI1_dom"/>
</dbReference>
<dbReference type="Pfam" id="PF26138">
    <property type="entry name" value="DUF8040"/>
    <property type="match status" value="1"/>
</dbReference>
<name>A0ABD1E049_HYPHA</name>
<dbReference type="PANTHER" id="PTHR22930:SF85">
    <property type="entry name" value="GH03217P-RELATED"/>
    <property type="match status" value="1"/>
</dbReference>
<accession>A0ABD1E049</accession>
<evidence type="ECO:0000259" key="9">
    <source>
        <dbReference type="Pfam" id="PF26138"/>
    </source>
</evidence>
<evidence type="ECO:0000256" key="6">
    <source>
        <dbReference type="ARBA" id="ARBA00022801"/>
    </source>
</evidence>
<keyword evidence="7" id="KW-0539">Nucleus</keyword>
<dbReference type="GO" id="GO:0016787">
    <property type="term" value="F:hydrolase activity"/>
    <property type="evidence" value="ECO:0007669"/>
    <property type="project" value="UniProtKB-KW"/>
</dbReference>
<keyword evidence="11" id="KW-1185">Reference proteome</keyword>
<comment type="similarity">
    <text evidence="3">Belongs to the HARBI1 family.</text>
</comment>
<keyword evidence="5" id="KW-0479">Metal-binding</keyword>
<evidence type="ECO:0000256" key="7">
    <source>
        <dbReference type="ARBA" id="ARBA00023242"/>
    </source>
</evidence>
<reference evidence="10 11" key="1">
    <citation type="submission" date="2024-05" db="EMBL/GenBank/DDBJ databases">
        <title>Genetic variation in Jamaican populations of the coffee berry borer (Hypothenemus hampei).</title>
        <authorList>
            <person name="Errbii M."/>
            <person name="Myrie A."/>
        </authorList>
    </citation>
    <scope>NUCLEOTIDE SEQUENCE [LARGE SCALE GENOMIC DNA]</scope>
    <source>
        <strain evidence="10">JA-Hopewell-2020-01-JO</strain>
        <tissue evidence="10">Whole body</tissue>
    </source>
</reference>
<dbReference type="InterPro" id="IPR058353">
    <property type="entry name" value="DUF8040"/>
</dbReference>
<evidence type="ECO:0000256" key="4">
    <source>
        <dbReference type="ARBA" id="ARBA00022722"/>
    </source>
</evidence>
<evidence type="ECO:0000256" key="5">
    <source>
        <dbReference type="ARBA" id="ARBA00022723"/>
    </source>
</evidence>
<dbReference type="AlphaFoldDB" id="A0ABD1E049"/>
<dbReference type="GO" id="GO:0004518">
    <property type="term" value="F:nuclease activity"/>
    <property type="evidence" value="ECO:0007669"/>
    <property type="project" value="UniProtKB-KW"/>
</dbReference>
<evidence type="ECO:0000259" key="8">
    <source>
        <dbReference type="Pfam" id="PF13359"/>
    </source>
</evidence>